<proteinExistence type="predicted"/>
<feature type="non-terminal residue" evidence="1">
    <location>
        <position position="155"/>
    </location>
</feature>
<reference evidence="1 2" key="1">
    <citation type="journal article" date="2018" name="Sci. Rep.">
        <title>Comparative analysis of the Pocillopora damicornis genome highlights role of immune system in coral evolution.</title>
        <authorList>
            <person name="Cunning R."/>
            <person name="Bay R.A."/>
            <person name="Gillette P."/>
            <person name="Baker A.C."/>
            <person name="Traylor-Knowles N."/>
        </authorList>
    </citation>
    <scope>NUCLEOTIDE SEQUENCE [LARGE SCALE GENOMIC DNA]</scope>
    <source>
        <strain evidence="1">RSMAS</strain>
        <tissue evidence="1">Whole animal</tissue>
    </source>
</reference>
<protein>
    <submittedName>
        <fullName evidence="1">Uncharacterized protein</fullName>
    </submittedName>
</protein>
<dbReference type="AlphaFoldDB" id="A0A3M6U813"/>
<gene>
    <name evidence="1" type="ORF">pdam_00008619</name>
</gene>
<accession>A0A3M6U813</accession>
<organism evidence="1 2">
    <name type="scientific">Pocillopora damicornis</name>
    <name type="common">Cauliflower coral</name>
    <name type="synonym">Millepora damicornis</name>
    <dbReference type="NCBI Taxonomy" id="46731"/>
    <lineage>
        <taxon>Eukaryota</taxon>
        <taxon>Metazoa</taxon>
        <taxon>Cnidaria</taxon>
        <taxon>Anthozoa</taxon>
        <taxon>Hexacorallia</taxon>
        <taxon>Scleractinia</taxon>
        <taxon>Astrocoeniina</taxon>
        <taxon>Pocilloporidae</taxon>
        <taxon>Pocillopora</taxon>
    </lineage>
</organism>
<name>A0A3M6U813_POCDA</name>
<sequence length="155" mass="17063">MALSWSLRARDKLAKQISLRALRISENTKKKSSTNTADSLVTFLHRNGWPTNNRPLSSVNAFNNHFTNTQLSVNSAAPVDEKIQADIDARLSDFIKAGIDDPTKFNIPLTTTRQVEENIKRIGGNKATGLDGFGINIIKLALPVISQSLANIYNT</sequence>
<comment type="caution">
    <text evidence="1">The sequence shown here is derived from an EMBL/GenBank/DDBJ whole genome shotgun (WGS) entry which is preliminary data.</text>
</comment>
<evidence type="ECO:0000313" key="2">
    <source>
        <dbReference type="Proteomes" id="UP000275408"/>
    </source>
</evidence>
<keyword evidence="2" id="KW-1185">Reference proteome</keyword>
<evidence type="ECO:0000313" key="1">
    <source>
        <dbReference type="EMBL" id="RMX49726.1"/>
    </source>
</evidence>
<dbReference type="Proteomes" id="UP000275408">
    <property type="component" value="Unassembled WGS sequence"/>
</dbReference>
<dbReference type="EMBL" id="RCHS01002064">
    <property type="protein sequence ID" value="RMX49726.1"/>
    <property type="molecule type" value="Genomic_DNA"/>
</dbReference>